<gene>
    <name evidence="3" type="primary">ppnP</name>
    <name evidence="4" type="ORF">GURASL_18020</name>
</gene>
<dbReference type="InterPro" id="IPR014710">
    <property type="entry name" value="RmlC-like_jellyroll"/>
</dbReference>
<sequence>MSEFSNVTVVREANIYFGGAVTSRTIIFADGTKKTLGVMQPGEYTFNTDAAELMEFLAGELEYRIGDSGPWLPMRAGESFTVPAKSAFTMKVATVADYCCSFLA</sequence>
<dbReference type="InterPro" id="IPR011051">
    <property type="entry name" value="RmlC_Cupin_sf"/>
</dbReference>
<evidence type="ECO:0000313" key="4">
    <source>
        <dbReference type="EMBL" id="BDV42879.1"/>
    </source>
</evidence>
<dbReference type="EC" id="2.4.2.2" evidence="3"/>
<dbReference type="PANTHER" id="PTHR36540">
    <property type="entry name" value="PYRIMIDINE/PURINE NUCLEOSIDE PHOSPHORYLASE"/>
    <property type="match status" value="1"/>
</dbReference>
<proteinExistence type="inferred from homology"/>
<evidence type="ECO:0000256" key="3">
    <source>
        <dbReference type="HAMAP-Rule" id="MF_01537"/>
    </source>
</evidence>
<comment type="catalytic activity">
    <reaction evidence="3">
        <text>thymidine + phosphate = 2-deoxy-alpha-D-ribose 1-phosphate + thymine</text>
        <dbReference type="Rhea" id="RHEA:16037"/>
        <dbReference type="ChEBI" id="CHEBI:17748"/>
        <dbReference type="ChEBI" id="CHEBI:17821"/>
        <dbReference type="ChEBI" id="CHEBI:43474"/>
        <dbReference type="ChEBI" id="CHEBI:57259"/>
        <dbReference type="EC" id="2.4.2.2"/>
    </reaction>
</comment>
<accession>A0ABN6VRA3</accession>
<dbReference type="Proteomes" id="UP001317705">
    <property type="component" value="Chromosome"/>
</dbReference>
<dbReference type="PANTHER" id="PTHR36540:SF1">
    <property type="entry name" value="PYRIMIDINE_PURINE NUCLEOSIDE PHOSPHORYLASE"/>
    <property type="match status" value="1"/>
</dbReference>
<comment type="catalytic activity">
    <reaction evidence="3">
        <text>adenosine + phosphate = alpha-D-ribose 1-phosphate + adenine</text>
        <dbReference type="Rhea" id="RHEA:27642"/>
        <dbReference type="ChEBI" id="CHEBI:16335"/>
        <dbReference type="ChEBI" id="CHEBI:16708"/>
        <dbReference type="ChEBI" id="CHEBI:43474"/>
        <dbReference type="ChEBI" id="CHEBI:57720"/>
        <dbReference type="EC" id="2.4.2.1"/>
    </reaction>
</comment>
<comment type="catalytic activity">
    <reaction evidence="3">
        <text>guanosine + phosphate = alpha-D-ribose 1-phosphate + guanine</text>
        <dbReference type="Rhea" id="RHEA:13233"/>
        <dbReference type="ChEBI" id="CHEBI:16235"/>
        <dbReference type="ChEBI" id="CHEBI:16750"/>
        <dbReference type="ChEBI" id="CHEBI:43474"/>
        <dbReference type="ChEBI" id="CHEBI:57720"/>
        <dbReference type="EC" id="2.4.2.1"/>
    </reaction>
</comment>
<comment type="catalytic activity">
    <reaction evidence="3">
        <text>inosine + phosphate = alpha-D-ribose 1-phosphate + hypoxanthine</text>
        <dbReference type="Rhea" id="RHEA:27646"/>
        <dbReference type="ChEBI" id="CHEBI:17368"/>
        <dbReference type="ChEBI" id="CHEBI:17596"/>
        <dbReference type="ChEBI" id="CHEBI:43474"/>
        <dbReference type="ChEBI" id="CHEBI:57720"/>
        <dbReference type="EC" id="2.4.2.1"/>
    </reaction>
</comment>
<dbReference type="EMBL" id="AP027151">
    <property type="protein sequence ID" value="BDV42879.1"/>
    <property type="molecule type" value="Genomic_DNA"/>
</dbReference>
<evidence type="ECO:0000256" key="1">
    <source>
        <dbReference type="ARBA" id="ARBA00022676"/>
    </source>
</evidence>
<evidence type="ECO:0000256" key="2">
    <source>
        <dbReference type="ARBA" id="ARBA00022679"/>
    </source>
</evidence>
<dbReference type="InterPro" id="IPR009664">
    <property type="entry name" value="Ppnp"/>
</dbReference>
<reference evidence="4 5" key="1">
    <citation type="submission" date="2022-12" db="EMBL/GenBank/DDBJ databases">
        <title>Polyphasic characterization of Geotalea uranireducens NIT-SL11 newly isolated from a complex of sewage sludge and microbially reduced graphene oxide.</title>
        <authorList>
            <person name="Xie L."/>
            <person name="Yoshida N."/>
            <person name="Meng L."/>
        </authorList>
    </citation>
    <scope>NUCLEOTIDE SEQUENCE [LARGE SCALE GENOMIC DNA]</scope>
    <source>
        <strain evidence="4 5">NIT-SL11</strain>
    </source>
</reference>
<comment type="catalytic activity">
    <reaction evidence="3">
        <text>xanthosine + phosphate = alpha-D-ribose 1-phosphate + xanthine</text>
        <dbReference type="Rhea" id="RHEA:27638"/>
        <dbReference type="ChEBI" id="CHEBI:17712"/>
        <dbReference type="ChEBI" id="CHEBI:18107"/>
        <dbReference type="ChEBI" id="CHEBI:43474"/>
        <dbReference type="ChEBI" id="CHEBI:57720"/>
        <dbReference type="EC" id="2.4.2.1"/>
    </reaction>
</comment>
<dbReference type="SUPFAM" id="SSF51182">
    <property type="entry name" value="RmlC-like cupins"/>
    <property type="match status" value="1"/>
</dbReference>
<comment type="similarity">
    <text evidence="3">Belongs to the nucleoside phosphorylase PpnP family.</text>
</comment>
<name>A0ABN6VRA3_9BACT</name>
<comment type="catalytic activity">
    <reaction evidence="3">
        <text>a purine D-ribonucleoside + phosphate = a purine nucleobase + alpha-D-ribose 1-phosphate</text>
        <dbReference type="Rhea" id="RHEA:19805"/>
        <dbReference type="ChEBI" id="CHEBI:26386"/>
        <dbReference type="ChEBI" id="CHEBI:43474"/>
        <dbReference type="ChEBI" id="CHEBI:57720"/>
        <dbReference type="ChEBI" id="CHEBI:142355"/>
        <dbReference type="EC" id="2.4.2.1"/>
    </reaction>
</comment>
<comment type="function">
    <text evidence="3">Catalyzes the phosphorolysis of diverse nucleosides, yielding D-ribose 1-phosphate and the respective free bases. Can use uridine, adenosine, guanosine, cytidine, thymidine, inosine and xanthosine as substrates. Also catalyzes the reverse reactions.</text>
</comment>
<evidence type="ECO:0000313" key="5">
    <source>
        <dbReference type="Proteomes" id="UP001317705"/>
    </source>
</evidence>
<dbReference type="Pfam" id="PF06865">
    <property type="entry name" value="Ppnp"/>
    <property type="match status" value="1"/>
</dbReference>
<dbReference type="RefSeq" id="WP_282003583.1">
    <property type="nucleotide sequence ID" value="NZ_AP027151.1"/>
</dbReference>
<organism evidence="4 5">
    <name type="scientific">Geotalea uraniireducens</name>
    <dbReference type="NCBI Taxonomy" id="351604"/>
    <lineage>
        <taxon>Bacteria</taxon>
        <taxon>Pseudomonadati</taxon>
        <taxon>Thermodesulfobacteriota</taxon>
        <taxon>Desulfuromonadia</taxon>
        <taxon>Geobacterales</taxon>
        <taxon>Geobacteraceae</taxon>
        <taxon>Geotalea</taxon>
    </lineage>
</organism>
<dbReference type="EC" id="2.4.2.1" evidence="3"/>
<comment type="catalytic activity">
    <reaction evidence="3">
        <text>cytidine + phosphate = cytosine + alpha-D-ribose 1-phosphate</text>
        <dbReference type="Rhea" id="RHEA:52540"/>
        <dbReference type="ChEBI" id="CHEBI:16040"/>
        <dbReference type="ChEBI" id="CHEBI:17562"/>
        <dbReference type="ChEBI" id="CHEBI:43474"/>
        <dbReference type="ChEBI" id="CHEBI:57720"/>
        <dbReference type="EC" id="2.4.2.2"/>
    </reaction>
</comment>
<dbReference type="HAMAP" id="MF_01537">
    <property type="entry name" value="Nucleos_phosphorylase_PpnP"/>
    <property type="match status" value="1"/>
</dbReference>
<protein>
    <recommendedName>
        <fullName evidence="3">Pyrimidine/purine nucleoside phosphorylase</fullName>
        <ecNumber evidence="3">2.4.2.1</ecNumber>
        <ecNumber evidence="3">2.4.2.2</ecNumber>
    </recommendedName>
    <alternativeName>
        <fullName evidence="3">Adenosine phosphorylase</fullName>
    </alternativeName>
    <alternativeName>
        <fullName evidence="3">Cytidine phosphorylase</fullName>
    </alternativeName>
    <alternativeName>
        <fullName evidence="3">Guanosine phosphorylase</fullName>
    </alternativeName>
    <alternativeName>
        <fullName evidence="3">Inosine phosphorylase</fullName>
    </alternativeName>
    <alternativeName>
        <fullName evidence="3">Thymidine phosphorylase</fullName>
    </alternativeName>
    <alternativeName>
        <fullName evidence="3">Uridine phosphorylase</fullName>
    </alternativeName>
    <alternativeName>
        <fullName evidence="3">Xanthosine phosphorylase</fullName>
    </alternativeName>
</protein>
<keyword evidence="1 3" id="KW-0328">Glycosyltransferase</keyword>
<comment type="catalytic activity">
    <reaction evidence="3">
        <text>uridine + phosphate = alpha-D-ribose 1-phosphate + uracil</text>
        <dbReference type="Rhea" id="RHEA:24388"/>
        <dbReference type="ChEBI" id="CHEBI:16704"/>
        <dbReference type="ChEBI" id="CHEBI:17568"/>
        <dbReference type="ChEBI" id="CHEBI:43474"/>
        <dbReference type="ChEBI" id="CHEBI:57720"/>
        <dbReference type="EC" id="2.4.2.2"/>
    </reaction>
</comment>
<dbReference type="Gene3D" id="2.60.120.10">
    <property type="entry name" value="Jelly Rolls"/>
    <property type="match status" value="1"/>
</dbReference>
<dbReference type="CDD" id="cd20296">
    <property type="entry name" value="cupin_PpnP-like"/>
    <property type="match status" value="1"/>
</dbReference>
<keyword evidence="5" id="KW-1185">Reference proteome</keyword>
<keyword evidence="2 3" id="KW-0808">Transferase</keyword>